<dbReference type="InterPro" id="IPR057442">
    <property type="entry name" value="Beta-prop_At4g14310"/>
</dbReference>
<dbReference type="OrthoDB" id="1907242at2759"/>
<feature type="region of interest" description="Disordered" evidence="1">
    <location>
        <begin position="1"/>
        <end position="144"/>
    </location>
</feature>
<comment type="caution">
    <text evidence="3">The sequence shown here is derived from an EMBL/GenBank/DDBJ whole genome shotgun (WGS) entry which is preliminary data.</text>
</comment>
<evidence type="ECO:0000313" key="4">
    <source>
        <dbReference type="Proteomes" id="UP000237000"/>
    </source>
</evidence>
<accession>A0A2P5FAJ3</accession>
<dbReference type="InParanoid" id="A0A2P5FAJ3"/>
<feature type="region of interest" description="Disordered" evidence="1">
    <location>
        <begin position="410"/>
        <end position="444"/>
    </location>
</feature>
<feature type="domain" description="At4g14310 8-bladed propeller" evidence="2">
    <location>
        <begin position="672"/>
        <end position="955"/>
    </location>
</feature>
<dbReference type="Proteomes" id="UP000237000">
    <property type="component" value="Unassembled WGS sequence"/>
</dbReference>
<evidence type="ECO:0000256" key="1">
    <source>
        <dbReference type="SAM" id="MobiDB-lite"/>
    </source>
</evidence>
<feature type="compositionally biased region" description="Low complexity" evidence="1">
    <location>
        <begin position="128"/>
        <end position="140"/>
    </location>
</feature>
<protein>
    <submittedName>
        <fullName evidence="3">Guanine nucleotide-binding protein, beta subunit</fullName>
    </submittedName>
</protein>
<evidence type="ECO:0000313" key="3">
    <source>
        <dbReference type="EMBL" id="PON94806.1"/>
    </source>
</evidence>
<proteinExistence type="predicted"/>
<dbReference type="InterPro" id="IPR036322">
    <property type="entry name" value="WD40_repeat_dom_sf"/>
</dbReference>
<dbReference type="SUPFAM" id="SSF50978">
    <property type="entry name" value="WD40 repeat-like"/>
    <property type="match status" value="1"/>
</dbReference>
<evidence type="ECO:0000259" key="2">
    <source>
        <dbReference type="Pfam" id="PF25465"/>
    </source>
</evidence>
<dbReference type="FunCoup" id="A0A2P5FAJ3">
    <property type="interactions" value="520"/>
</dbReference>
<feature type="compositionally biased region" description="Basic and acidic residues" evidence="1">
    <location>
        <begin position="104"/>
        <end position="122"/>
    </location>
</feature>
<sequence>MSTMSARRPKDRSGALTGPKNTATGKSFRPVTPISISDKRFSAGKENGSGPISKLQKPTIRPVTRVDKAFVPGATGGEGRARWSTTSAPRGRSPSPSEFSRMVSDMRKDRRVSVDRTERGQLNDRALSSSGKDSGGSRFSDSGKKKKGFGDFGLKGSELGACGIRVFRDSVDDGKIAVISEKMSKVCEVLEGNVIESEKNVDRVRVWVNRNGQNDLSSDSINGADGIKDLVSCDSKESVKKAQENVGIDNLAVKFTKGVDLGKKDAEEKSVKVVEIAKDREVSEEGGGCGGRVGNNYPSKLHEKLAFLEGKVKRIASDIKRTKEMLDLNNPDASKVILTDIQDKISGIEKAIVRVAGDSDAKKSSSKGNELGDRVAKNGQLELVNDGKSSVKGLNSDELEARLFPHHKLLRTRTTTSKASSGSSQTVESHVGESGCESKVDDKALSPIDENPIAIEFLASLSKEQTKVTMRERHAGLECSEVEEMDGITQAAGGNSSDILIRKDDVELILTTDETLDEFDDQENRQPVIDEETEENCMYQLNEIGCKTSTGGWFVSEGESVLLAHDDGSCTFYDIVNNEEKVVYKPPNGVSPNIWRDCWVIRAPSADGCSGRYVVAASAGNAMDSGFCSWDFYTKDVRACHIESGMTPSRTVLGPLASNISYMRSGLSNLMDPETRQWWYKPCGPLIVVTSSYQRGVKIYDIRDGEEIMKWDVSKPVLAMDYASPLQWRNRGKVVVAEAETISLWDVNSLSPQALLSVPLSGRKISALHVNNTDAELGGGVRQRLSSSEAEGNDGVFCTQDSINILDFRHSTGIGLKIPKLGVNVHSIFSRGDSVFLGCTNVRSGVKRQSSSEVQQFSLRKQKLFSTYALPECNADRHHATITQVWGNLNNVMAVCGLGLFVFDAQNDNELQPFTTGEGDTQKVREIIGPDDMYSPSFDYSASRALLISRDRPAMWRHLS</sequence>
<dbReference type="InterPro" id="IPR015943">
    <property type="entry name" value="WD40/YVTN_repeat-like_dom_sf"/>
</dbReference>
<dbReference type="AlphaFoldDB" id="A0A2P5FAJ3"/>
<feature type="compositionally biased region" description="Polar residues" evidence="1">
    <location>
        <begin position="83"/>
        <end position="98"/>
    </location>
</feature>
<dbReference type="PANTHER" id="PTHR35492">
    <property type="entry name" value="TRANSDUCIN/WD40 REPEAT-LIKE SUPERFAMILY PROTEIN"/>
    <property type="match status" value="1"/>
</dbReference>
<dbReference type="SUPFAM" id="SSF82171">
    <property type="entry name" value="DPP6 N-terminal domain-like"/>
    <property type="match status" value="1"/>
</dbReference>
<dbReference type="Gene3D" id="2.130.10.10">
    <property type="entry name" value="YVTN repeat-like/Quinoprotein amine dehydrogenase"/>
    <property type="match status" value="1"/>
</dbReference>
<dbReference type="PANTHER" id="PTHR35492:SF1">
    <property type="entry name" value="TRANSDUCIN_WD40 REPEAT-LIKE SUPERFAMILY PROTEIN"/>
    <property type="match status" value="1"/>
</dbReference>
<dbReference type="STRING" id="63057.A0A2P5FAJ3"/>
<dbReference type="Pfam" id="PF25465">
    <property type="entry name" value="Beta-prop_At4g14310"/>
    <property type="match status" value="1"/>
</dbReference>
<gene>
    <name evidence="3" type="ORF">TorRG33x02_093190</name>
</gene>
<dbReference type="EMBL" id="JXTC01000048">
    <property type="protein sequence ID" value="PON94806.1"/>
    <property type="molecule type" value="Genomic_DNA"/>
</dbReference>
<dbReference type="InterPro" id="IPR045289">
    <property type="entry name" value="At4g14310-like"/>
</dbReference>
<organism evidence="3 4">
    <name type="scientific">Trema orientale</name>
    <name type="common">Charcoal tree</name>
    <name type="synonym">Celtis orientalis</name>
    <dbReference type="NCBI Taxonomy" id="63057"/>
    <lineage>
        <taxon>Eukaryota</taxon>
        <taxon>Viridiplantae</taxon>
        <taxon>Streptophyta</taxon>
        <taxon>Embryophyta</taxon>
        <taxon>Tracheophyta</taxon>
        <taxon>Spermatophyta</taxon>
        <taxon>Magnoliopsida</taxon>
        <taxon>eudicotyledons</taxon>
        <taxon>Gunneridae</taxon>
        <taxon>Pentapetalae</taxon>
        <taxon>rosids</taxon>
        <taxon>fabids</taxon>
        <taxon>Rosales</taxon>
        <taxon>Cannabaceae</taxon>
        <taxon>Trema</taxon>
    </lineage>
</organism>
<feature type="compositionally biased region" description="Polar residues" evidence="1">
    <location>
        <begin position="412"/>
        <end position="428"/>
    </location>
</feature>
<reference evidence="4" key="1">
    <citation type="submission" date="2016-06" db="EMBL/GenBank/DDBJ databases">
        <title>Parallel loss of symbiosis genes in relatives of nitrogen-fixing non-legume Parasponia.</title>
        <authorList>
            <person name="Van Velzen R."/>
            <person name="Holmer R."/>
            <person name="Bu F."/>
            <person name="Rutten L."/>
            <person name="Van Zeijl A."/>
            <person name="Liu W."/>
            <person name="Santuari L."/>
            <person name="Cao Q."/>
            <person name="Sharma T."/>
            <person name="Shen D."/>
            <person name="Roswanjaya Y."/>
            <person name="Wardhani T."/>
            <person name="Kalhor M.S."/>
            <person name="Jansen J."/>
            <person name="Van den Hoogen J."/>
            <person name="Gungor B."/>
            <person name="Hartog M."/>
            <person name="Hontelez J."/>
            <person name="Verver J."/>
            <person name="Yang W.-C."/>
            <person name="Schijlen E."/>
            <person name="Repin R."/>
            <person name="Schilthuizen M."/>
            <person name="Schranz E."/>
            <person name="Heidstra R."/>
            <person name="Miyata K."/>
            <person name="Fedorova E."/>
            <person name="Kohlen W."/>
            <person name="Bisseling T."/>
            <person name="Smit S."/>
            <person name="Geurts R."/>
        </authorList>
    </citation>
    <scope>NUCLEOTIDE SEQUENCE [LARGE SCALE GENOMIC DNA]</scope>
    <source>
        <strain evidence="4">cv. RG33-2</strain>
    </source>
</reference>
<name>A0A2P5FAJ3_TREOI</name>
<keyword evidence="4" id="KW-1185">Reference proteome</keyword>